<comment type="caution">
    <text evidence="1">The sequence shown here is derived from an EMBL/GenBank/DDBJ whole genome shotgun (WGS) entry which is preliminary data.</text>
</comment>
<name>A0ABU2L636_9ACTN</name>
<accession>A0ABU2L636</accession>
<reference evidence="2" key="1">
    <citation type="submission" date="2023-07" db="EMBL/GenBank/DDBJ databases">
        <title>30 novel species of actinomycetes from the DSMZ collection.</title>
        <authorList>
            <person name="Nouioui I."/>
        </authorList>
    </citation>
    <scope>NUCLEOTIDE SEQUENCE [LARGE SCALE GENOMIC DNA]</scope>
    <source>
        <strain evidence="2">DSM 44917</strain>
    </source>
</reference>
<evidence type="ECO:0000313" key="2">
    <source>
        <dbReference type="Proteomes" id="UP001183388"/>
    </source>
</evidence>
<gene>
    <name evidence="1" type="ORF">RM780_08030</name>
</gene>
<proteinExistence type="predicted"/>
<dbReference type="EMBL" id="JAVREN010000008">
    <property type="protein sequence ID" value="MDT0306911.1"/>
    <property type="molecule type" value="Genomic_DNA"/>
</dbReference>
<keyword evidence="2" id="KW-1185">Reference proteome</keyword>
<sequence>MMSTPGTPPPPRRTPPPVAVPVTVDPGTVRVGDQLLIAGQAFTILDMAVLAGGGRRLVFHSGETFTMRPTTVLWATRLITPRTARIRPPRGIGRP</sequence>
<evidence type="ECO:0008006" key="3">
    <source>
        <dbReference type="Google" id="ProtNLM"/>
    </source>
</evidence>
<organism evidence="1 2">
    <name type="scientific">Streptomyces boetiae</name>
    <dbReference type="NCBI Taxonomy" id="3075541"/>
    <lineage>
        <taxon>Bacteria</taxon>
        <taxon>Bacillati</taxon>
        <taxon>Actinomycetota</taxon>
        <taxon>Actinomycetes</taxon>
        <taxon>Kitasatosporales</taxon>
        <taxon>Streptomycetaceae</taxon>
        <taxon>Streptomyces</taxon>
    </lineage>
</organism>
<evidence type="ECO:0000313" key="1">
    <source>
        <dbReference type="EMBL" id="MDT0306911.1"/>
    </source>
</evidence>
<protein>
    <recommendedName>
        <fullName evidence="3">IPT/TIG domain-containing protein</fullName>
    </recommendedName>
</protein>
<dbReference type="Proteomes" id="UP001183388">
    <property type="component" value="Unassembled WGS sequence"/>
</dbReference>
<dbReference type="RefSeq" id="WP_311629853.1">
    <property type="nucleotide sequence ID" value="NZ_JAVREN010000008.1"/>
</dbReference>